<feature type="chain" id="PRO_5046657937" evidence="1">
    <location>
        <begin position="26"/>
        <end position="411"/>
    </location>
</feature>
<sequence>MAGYCASCTTIIAAIVIALLSPVAACFPTQYPQYRCATNAPAQNALTGLKSTTVAVGNRPWGVVYLNNDYAFAAVNFSIAVLDTSQFTPKLTTLIPFPEEDYGTMGNDDINSDGYGYRELTLSHDRQNLYVATGYGAVIIDVVRAIQGRNDSIVGLLSSDGYVGRSAIELSITPNDQYIFISQEFGSNNSHNRGAIEVFNVTRLDDGTVISSWRGFIALPGYATVGQQFSKDYTKLFVTSELNSTTSSPNTTSGVISVLDVAKLKHTPGKSLITKVSSGCRPVRCRLDGDRLWVSERDINHLTVFDAEKLANNDTTDLLLATVNTGTSPIGLAVVGQYVLTADSNRFSYANATTGITVVDSILALAGQVDFPQIPTGAFPRSLALSPNGKTLLVSEFGTGNIRAIDVSSLQ</sequence>
<protein>
    <submittedName>
        <fullName evidence="2">Uncharacterized protein</fullName>
    </submittedName>
</protein>
<dbReference type="SUPFAM" id="SSF51004">
    <property type="entry name" value="C-terminal (heme d1) domain of cytochrome cd1-nitrite reductase"/>
    <property type="match status" value="1"/>
</dbReference>
<dbReference type="PANTHER" id="PTHR47197">
    <property type="entry name" value="PROTEIN NIRF"/>
    <property type="match status" value="1"/>
</dbReference>
<comment type="caution">
    <text evidence="2">The sequence shown here is derived from an EMBL/GenBank/DDBJ whole genome shotgun (WGS) entry which is preliminary data.</text>
</comment>
<dbReference type="EMBL" id="JARVKF010000223">
    <property type="protein sequence ID" value="KAK9420767.1"/>
    <property type="molecule type" value="Genomic_DNA"/>
</dbReference>
<evidence type="ECO:0000313" key="3">
    <source>
        <dbReference type="Proteomes" id="UP001408356"/>
    </source>
</evidence>
<reference evidence="2 3" key="1">
    <citation type="journal article" date="2024" name="J. Plant Pathol.">
        <title>Sequence and assembly of the genome of Seiridium unicorne, isolate CBS 538.82, causal agent of cypress canker disease.</title>
        <authorList>
            <person name="Scali E."/>
            <person name="Rocca G.D."/>
            <person name="Danti R."/>
            <person name="Garbelotto M."/>
            <person name="Barberini S."/>
            <person name="Baroncelli R."/>
            <person name="Emiliani G."/>
        </authorList>
    </citation>
    <scope>NUCLEOTIDE SEQUENCE [LARGE SCALE GENOMIC DNA]</scope>
    <source>
        <strain evidence="2 3">BM-138-508</strain>
    </source>
</reference>
<evidence type="ECO:0000256" key="1">
    <source>
        <dbReference type="SAM" id="SignalP"/>
    </source>
</evidence>
<evidence type="ECO:0000313" key="2">
    <source>
        <dbReference type="EMBL" id="KAK9420767.1"/>
    </source>
</evidence>
<organism evidence="2 3">
    <name type="scientific">Seiridium unicorne</name>
    <dbReference type="NCBI Taxonomy" id="138068"/>
    <lineage>
        <taxon>Eukaryota</taxon>
        <taxon>Fungi</taxon>
        <taxon>Dikarya</taxon>
        <taxon>Ascomycota</taxon>
        <taxon>Pezizomycotina</taxon>
        <taxon>Sordariomycetes</taxon>
        <taxon>Xylariomycetidae</taxon>
        <taxon>Amphisphaeriales</taxon>
        <taxon>Sporocadaceae</taxon>
        <taxon>Seiridium</taxon>
    </lineage>
</organism>
<keyword evidence="1" id="KW-0732">Signal</keyword>
<proteinExistence type="predicted"/>
<accession>A0ABR2V1J2</accession>
<gene>
    <name evidence="2" type="ORF">SUNI508_00858</name>
</gene>
<dbReference type="InterPro" id="IPR011048">
    <property type="entry name" value="Haem_d1_sf"/>
</dbReference>
<dbReference type="Gene3D" id="2.130.10.10">
    <property type="entry name" value="YVTN repeat-like/Quinoprotein amine dehydrogenase"/>
    <property type="match status" value="2"/>
</dbReference>
<dbReference type="InterPro" id="IPR051200">
    <property type="entry name" value="Host-pathogen_enzymatic-act"/>
</dbReference>
<dbReference type="InterPro" id="IPR015943">
    <property type="entry name" value="WD40/YVTN_repeat-like_dom_sf"/>
</dbReference>
<name>A0ABR2V1J2_9PEZI</name>
<feature type="signal peptide" evidence="1">
    <location>
        <begin position="1"/>
        <end position="25"/>
    </location>
</feature>
<dbReference type="Proteomes" id="UP001408356">
    <property type="component" value="Unassembled WGS sequence"/>
</dbReference>
<dbReference type="PANTHER" id="PTHR47197:SF3">
    <property type="entry name" value="DIHYDRO-HEME D1 DEHYDROGENASE"/>
    <property type="match status" value="1"/>
</dbReference>
<keyword evidence="3" id="KW-1185">Reference proteome</keyword>